<dbReference type="EMBL" id="JBBKAR010000061">
    <property type="protein sequence ID" value="MEJ8307132.1"/>
    <property type="molecule type" value="Genomic_DNA"/>
</dbReference>
<comment type="caution">
    <text evidence="1">The sequence shown here is derived from an EMBL/GenBank/DDBJ whole genome shotgun (WGS) entry which is preliminary data.</text>
</comment>
<sequence length="202" mass="22991">MSESKPERIFFSPDQLENSTLPESALNLLREGLPQSAEIGHTAGVRFANDLQYAVAESNKPSIRCFAIAYVWERTSEYLVIESVSGEIRACGPGGEKDVFVNTDLGSLLDCLSRYSRFQQRRPSAPEPSIWNAEQARLKLEAFRRGEIRPKTKADEAARSEAEDRQELQALKTFLQQKDPECLKRRESWWSAVLEQLEDRLV</sequence>
<evidence type="ECO:0000313" key="2">
    <source>
        <dbReference type="Proteomes" id="UP001380953"/>
    </source>
</evidence>
<dbReference type="Proteomes" id="UP001380953">
    <property type="component" value="Unassembled WGS sequence"/>
</dbReference>
<reference evidence="1" key="1">
    <citation type="submission" date="2024-03" db="EMBL/GenBank/DDBJ databases">
        <title>Whole genome sequecning of epiphytes from Marcgravia umbellata leaves.</title>
        <authorList>
            <person name="Kumar G."/>
            <person name="Savka M.A."/>
        </authorList>
    </citation>
    <scope>NUCLEOTIDE SEQUENCE</scope>
    <source>
        <strain evidence="1">RIT_BL5</strain>
    </source>
</reference>
<organism evidence="1 2">
    <name type="scientific">Saccharibacillus sacchari</name>
    <dbReference type="NCBI Taxonomy" id="456493"/>
    <lineage>
        <taxon>Bacteria</taxon>
        <taxon>Bacillati</taxon>
        <taxon>Bacillota</taxon>
        <taxon>Bacilli</taxon>
        <taxon>Bacillales</taxon>
        <taxon>Paenibacillaceae</taxon>
        <taxon>Saccharibacillus</taxon>
    </lineage>
</organism>
<protein>
    <submittedName>
        <fullName evidence="1">SUKH-4 family immunity protein</fullName>
    </submittedName>
</protein>
<proteinExistence type="predicted"/>
<evidence type="ECO:0000313" key="1">
    <source>
        <dbReference type="EMBL" id="MEJ8307132.1"/>
    </source>
</evidence>
<accession>A0ACC6PK28</accession>
<keyword evidence="2" id="KW-1185">Reference proteome</keyword>
<name>A0ACC6PK28_9BACL</name>
<gene>
    <name evidence="1" type="ORF">WKI47_24750</name>
</gene>